<feature type="transmembrane region" description="Helical" evidence="1">
    <location>
        <begin position="169"/>
        <end position="186"/>
    </location>
</feature>
<dbReference type="InterPro" id="IPR002656">
    <property type="entry name" value="Acyl_transf_3_dom"/>
</dbReference>
<dbReference type="GO" id="GO:0016746">
    <property type="term" value="F:acyltransferase activity"/>
    <property type="evidence" value="ECO:0007669"/>
    <property type="project" value="UniProtKB-KW"/>
</dbReference>
<dbReference type="Proteomes" id="UP000805085">
    <property type="component" value="Unassembled WGS sequence"/>
</dbReference>
<evidence type="ECO:0000313" key="4">
    <source>
        <dbReference type="Proteomes" id="UP000805085"/>
    </source>
</evidence>
<evidence type="ECO:0000313" key="3">
    <source>
        <dbReference type="EMBL" id="NRD23230.1"/>
    </source>
</evidence>
<comment type="caution">
    <text evidence="3">The sequence shown here is derived from an EMBL/GenBank/DDBJ whole genome shotgun (WGS) entry which is preliminary data.</text>
</comment>
<accession>A0ABX2E4J2</accession>
<dbReference type="EMBL" id="JABRWQ010000003">
    <property type="protein sequence ID" value="NRD23230.1"/>
    <property type="molecule type" value="Genomic_DNA"/>
</dbReference>
<evidence type="ECO:0000256" key="1">
    <source>
        <dbReference type="SAM" id="Phobius"/>
    </source>
</evidence>
<feature type="transmembrane region" description="Helical" evidence="1">
    <location>
        <begin position="267"/>
        <end position="284"/>
    </location>
</feature>
<dbReference type="PANTHER" id="PTHR23028:SF53">
    <property type="entry name" value="ACYL_TRANSF_3 DOMAIN-CONTAINING PROTEIN"/>
    <property type="match status" value="1"/>
</dbReference>
<dbReference type="Pfam" id="PF01757">
    <property type="entry name" value="Acyl_transf_3"/>
    <property type="match status" value="1"/>
</dbReference>
<feature type="transmembrane region" description="Helical" evidence="1">
    <location>
        <begin position="43"/>
        <end position="66"/>
    </location>
</feature>
<keyword evidence="1" id="KW-0472">Membrane</keyword>
<keyword evidence="3" id="KW-0808">Transferase</keyword>
<dbReference type="PANTHER" id="PTHR23028">
    <property type="entry name" value="ACETYLTRANSFERASE"/>
    <property type="match status" value="1"/>
</dbReference>
<feature type="transmembrane region" description="Helical" evidence="1">
    <location>
        <begin position="87"/>
        <end position="104"/>
    </location>
</feature>
<keyword evidence="3" id="KW-0012">Acyltransferase</keyword>
<feature type="transmembrane region" description="Helical" evidence="1">
    <location>
        <begin position="192"/>
        <end position="207"/>
    </location>
</feature>
<dbReference type="RefSeq" id="WP_173300862.1">
    <property type="nucleotide sequence ID" value="NZ_JABRWQ010000003.1"/>
</dbReference>
<gene>
    <name evidence="3" type="ORF">HNV10_08255</name>
</gene>
<dbReference type="InterPro" id="IPR050879">
    <property type="entry name" value="Acyltransferase_3"/>
</dbReference>
<protein>
    <submittedName>
        <fullName evidence="3">Acyltransferase</fullName>
    </submittedName>
</protein>
<organism evidence="3 4">
    <name type="scientific">Winogradskyella litoriviva</name>
    <dbReference type="NCBI Taxonomy" id="1220182"/>
    <lineage>
        <taxon>Bacteria</taxon>
        <taxon>Pseudomonadati</taxon>
        <taxon>Bacteroidota</taxon>
        <taxon>Flavobacteriia</taxon>
        <taxon>Flavobacteriales</taxon>
        <taxon>Flavobacteriaceae</taxon>
        <taxon>Winogradskyella</taxon>
    </lineage>
</organism>
<keyword evidence="4" id="KW-1185">Reference proteome</keyword>
<feature type="domain" description="Acyltransferase 3" evidence="2">
    <location>
        <begin position="11"/>
        <end position="313"/>
    </location>
</feature>
<reference evidence="3 4" key="1">
    <citation type="journal article" date="2015" name="Int. J. Syst. Evol. Microbiol.">
        <title>Winogradskyella litoriviva sp. nov., isolated from coastal seawater.</title>
        <authorList>
            <person name="Nedashkovskaya O.I."/>
            <person name="Kukhlevskiy A.D."/>
            <person name="Zhukova N.V."/>
            <person name="Kim S.J."/>
            <person name="Rhee S.K."/>
            <person name="Mikhailov V.V."/>
        </authorList>
    </citation>
    <scope>NUCLEOTIDE SEQUENCE [LARGE SCALE GENOMIC DNA]</scope>
    <source>
        <strain evidence="3 4">KMM6491</strain>
    </source>
</reference>
<keyword evidence="1" id="KW-1133">Transmembrane helix</keyword>
<feature type="transmembrane region" description="Helical" evidence="1">
    <location>
        <begin position="296"/>
        <end position="316"/>
    </location>
</feature>
<sequence length="335" mass="38857">MENKLAFIPVITLLRGLAALIVCLFHFVCGTTDYVNNDLILKIFQYGTLGVPMFFVISGIVLPLAMINGNYKTSSWKNFLLKRIIRIEPPYLVAVVLAVVYMYLRSFMSNTGDVDIIPSSQNILLHIGYLVPFFENANWLNAAFWTLAIEFQYYILLVFLFPLMINKNYVYRILFYIILLLPGFIIIKEDFFTHYSSLFLIGILFVLRKAKKINQIEFILMSIITCFVVYYLLGIETLFVVFFTLFIVNYFPKFKQKQFNFLGKISYSLYLLHGLTGTALINVLSHHFKEPFQKVIVIVLGVMFSIMVAYLMYLFVEKPAQFKASLIGYNKKSKK</sequence>
<evidence type="ECO:0000259" key="2">
    <source>
        <dbReference type="Pfam" id="PF01757"/>
    </source>
</evidence>
<feature type="transmembrane region" description="Helical" evidence="1">
    <location>
        <begin position="219"/>
        <end position="247"/>
    </location>
</feature>
<feature type="transmembrane region" description="Helical" evidence="1">
    <location>
        <begin position="7"/>
        <end position="28"/>
    </location>
</feature>
<feature type="transmembrane region" description="Helical" evidence="1">
    <location>
        <begin position="142"/>
        <end position="162"/>
    </location>
</feature>
<name>A0ABX2E4J2_9FLAO</name>
<keyword evidence="1" id="KW-0812">Transmembrane</keyword>
<proteinExistence type="predicted"/>